<evidence type="ECO:0000313" key="1">
    <source>
        <dbReference type="EMBL" id="MFL9823042.1"/>
    </source>
</evidence>
<protein>
    <submittedName>
        <fullName evidence="1">Uncharacterized protein</fullName>
    </submittedName>
</protein>
<gene>
    <name evidence="1" type="ORF">AB0756_39055</name>
</gene>
<proteinExistence type="predicted"/>
<keyword evidence="2" id="KW-1185">Reference proteome</keyword>
<dbReference type="EMBL" id="JBFPMW010000024">
    <property type="protein sequence ID" value="MFL9823042.1"/>
    <property type="molecule type" value="Genomic_DNA"/>
</dbReference>
<sequence length="44" mass="4532">MTNPACKASAMHFKALNHRAGGVVKAADIVETVVATGQPVLAKK</sequence>
<reference evidence="1 2" key="1">
    <citation type="submission" date="2024-07" db="EMBL/GenBank/DDBJ databases">
        <authorList>
            <person name="Tripathy S."/>
        </authorList>
    </citation>
    <scope>NUCLEOTIDE SEQUENCE [LARGE SCALE GENOMIC DNA]</scope>
    <source>
        <strain evidence="1 2">VB511288_2</strain>
    </source>
</reference>
<organism evidence="1 2">
    <name type="scientific">Tolypothrix campylonemoides VB511288_2</name>
    <dbReference type="NCBI Taxonomy" id="3232311"/>
    <lineage>
        <taxon>Bacteria</taxon>
        <taxon>Bacillati</taxon>
        <taxon>Cyanobacteriota</taxon>
        <taxon>Cyanophyceae</taxon>
        <taxon>Nostocales</taxon>
        <taxon>Tolypothrichaceae</taxon>
        <taxon>Tolypothrix</taxon>
    </lineage>
</organism>
<name>A0ABW8XNU4_9CYAN</name>
<evidence type="ECO:0000313" key="2">
    <source>
        <dbReference type="Proteomes" id="UP001629223"/>
    </source>
</evidence>
<dbReference type="Proteomes" id="UP001629223">
    <property type="component" value="Unassembled WGS sequence"/>
</dbReference>
<comment type="caution">
    <text evidence="1">The sequence shown here is derived from an EMBL/GenBank/DDBJ whole genome shotgun (WGS) entry which is preliminary data.</text>
</comment>
<accession>A0ABW8XNU4</accession>
<dbReference type="RefSeq" id="WP_408037379.1">
    <property type="nucleotide sequence ID" value="NZ_JBFPMW010000024.1"/>
</dbReference>